<name>A0A368KLV1_9BACT</name>
<protein>
    <submittedName>
        <fullName evidence="3">TlpA family protein disulfide reductase</fullName>
    </submittedName>
</protein>
<dbReference type="OrthoDB" id="256882at2"/>
<dbReference type="GO" id="GO:0016491">
    <property type="term" value="F:oxidoreductase activity"/>
    <property type="evidence" value="ECO:0007669"/>
    <property type="project" value="InterPro"/>
</dbReference>
<keyword evidence="1" id="KW-0732">Signal</keyword>
<dbReference type="InterPro" id="IPR036249">
    <property type="entry name" value="Thioredoxin-like_sf"/>
</dbReference>
<evidence type="ECO:0000256" key="1">
    <source>
        <dbReference type="SAM" id="SignalP"/>
    </source>
</evidence>
<dbReference type="GO" id="GO:0016209">
    <property type="term" value="F:antioxidant activity"/>
    <property type="evidence" value="ECO:0007669"/>
    <property type="project" value="InterPro"/>
</dbReference>
<dbReference type="PROSITE" id="PS51352">
    <property type="entry name" value="THIOREDOXIN_2"/>
    <property type="match status" value="1"/>
</dbReference>
<dbReference type="SUPFAM" id="SSF52833">
    <property type="entry name" value="Thioredoxin-like"/>
    <property type="match status" value="1"/>
</dbReference>
<dbReference type="InterPro" id="IPR000866">
    <property type="entry name" value="AhpC/TSA"/>
</dbReference>
<dbReference type="Proteomes" id="UP000253562">
    <property type="component" value="Unassembled WGS sequence"/>
</dbReference>
<evidence type="ECO:0000313" key="3">
    <source>
        <dbReference type="EMBL" id="RCS42104.1"/>
    </source>
</evidence>
<evidence type="ECO:0000259" key="2">
    <source>
        <dbReference type="PROSITE" id="PS51352"/>
    </source>
</evidence>
<feature type="domain" description="Thioredoxin" evidence="2">
    <location>
        <begin position="278"/>
        <end position="429"/>
    </location>
</feature>
<dbReference type="AlphaFoldDB" id="A0A368KLV1"/>
<accession>A0A368KLV1</accession>
<dbReference type="InterPro" id="IPR050553">
    <property type="entry name" value="Thioredoxin_ResA/DsbE_sf"/>
</dbReference>
<sequence>MRIQTTLLLVLTFAHLAHADEDDQGWKIIGSVVDPQGNQVTDYEAAVSWSANGSRWDEAGELIEVNGLADAHKIWKEEGVLVPNPKRQGKILPDGKFELSMSPHPFASVLVLDKKRQLGGLKLIETRSKVGNSMTEKVEIPLQKLVRVTAKIYCAEAGRTPDWSHVRVYPVDEWTEFPAFTGCGSLKGEISFLLPPGTYDFETHSESPDAKLLLPKADKQLKPSSAKPPAGRRAFTYRVLPPRGLRVTIPSDVTHVDLGVLNVSLPKDKEGNLADYSQFYGKQPPPLSITAARGVPGDVKLEDFRGKWVLLEFWAPWCGVCVEHSLPQLTKFYEQHAADRDRFEILAICNTEHEETRTIEAYDQETEKFVEKLWQGKRLPFPVLVDGEGKTSGVYGIQGWPTQLLIDPAGNLVQGGDLTMLEEKLKAGK</sequence>
<dbReference type="InterPro" id="IPR013766">
    <property type="entry name" value="Thioredoxin_domain"/>
</dbReference>
<evidence type="ECO:0000313" key="4">
    <source>
        <dbReference type="Proteomes" id="UP000253562"/>
    </source>
</evidence>
<proteinExistence type="predicted"/>
<reference evidence="3 4" key="1">
    <citation type="submission" date="2018-07" db="EMBL/GenBank/DDBJ databases">
        <title>Comparative genomes isolates from brazilian mangrove.</title>
        <authorList>
            <person name="De Araujo J.E."/>
            <person name="Taketani R.G."/>
            <person name="Silva M.C.P."/>
            <person name="Lourenco M.V."/>
            <person name="Oliveira V.M."/>
            <person name="Andreote F.D."/>
        </authorList>
    </citation>
    <scope>NUCLEOTIDE SEQUENCE [LARGE SCALE GENOMIC DNA]</scope>
    <source>
        <strain evidence="3 4">HEX PRIS-MGV</strain>
    </source>
</reference>
<dbReference type="EMBL" id="QPEX01000044">
    <property type="protein sequence ID" value="RCS42104.1"/>
    <property type="molecule type" value="Genomic_DNA"/>
</dbReference>
<feature type="signal peptide" evidence="1">
    <location>
        <begin position="1"/>
        <end position="19"/>
    </location>
</feature>
<gene>
    <name evidence="3" type="ORF">DTL42_19945</name>
</gene>
<dbReference type="Gene3D" id="3.40.30.10">
    <property type="entry name" value="Glutaredoxin"/>
    <property type="match status" value="1"/>
</dbReference>
<organism evidence="3 4">
    <name type="scientific">Bremerella cremea</name>
    <dbReference type="NCBI Taxonomy" id="1031537"/>
    <lineage>
        <taxon>Bacteria</taxon>
        <taxon>Pseudomonadati</taxon>
        <taxon>Planctomycetota</taxon>
        <taxon>Planctomycetia</taxon>
        <taxon>Pirellulales</taxon>
        <taxon>Pirellulaceae</taxon>
        <taxon>Bremerella</taxon>
    </lineage>
</organism>
<dbReference type="Pfam" id="PF00578">
    <property type="entry name" value="AhpC-TSA"/>
    <property type="match status" value="1"/>
</dbReference>
<feature type="chain" id="PRO_5017018802" evidence="1">
    <location>
        <begin position="20"/>
        <end position="429"/>
    </location>
</feature>
<dbReference type="PANTHER" id="PTHR42852">
    <property type="entry name" value="THIOL:DISULFIDE INTERCHANGE PROTEIN DSBE"/>
    <property type="match status" value="1"/>
</dbReference>
<comment type="caution">
    <text evidence="3">The sequence shown here is derived from an EMBL/GenBank/DDBJ whole genome shotgun (WGS) entry which is preliminary data.</text>
</comment>
<dbReference type="RefSeq" id="WP_114371328.1">
    <property type="nucleotide sequence ID" value="NZ_QPEX01000044.1"/>
</dbReference>
<dbReference type="PANTHER" id="PTHR42852:SF13">
    <property type="entry name" value="PROTEIN DIPZ"/>
    <property type="match status" value="1"/>
</dbReference>
<dbReference type="CDD" id="cd02966">
    <property type="entry name" value="TlpA_like_family"/>
    <property type="match status" value="1"/>
</dbReference>